<sequence>MTTSIITVANQKGGVGKTTSVCNLASSFAIKGKKVLVIDFDWQANLTDLFKVPEKIAKQKSIVHMITNEAKLPDLITSTNVTNVDIIPSTSELEDEKDTLKNLSYGNVVFDKFLKNDAIKNYDLVLIDTHPDRDIFFTSALVASHYYIIPVFPEHDSCKGLAQQINAAEKLSEFMNPMLHLLGVFISRFDKGNKSHENFHQVLKELSVKSDFYLCDTIIPSSLAVTSASTLHTPLNEYKPHLTVTYAYASLAGEIGPMLKGKRIGRKPSPVKTDVLENAQIPSTNGDFEGISSL</sequence>
<dbReference type="PANTHER" id="PTHR13696:SF99">
    <property type="entry name" value="COBYRINIC ACID AC-DIAMIDE SYNTHASE"/>
    <property type="match status" value="1"/>
</dbReference>
<dbReference type="AlphaFoldDB" id="A0A5C7J5R2"/>
<dbReference type="InterPro" id="IPR050678">
    <property type="entry name" value="DNA_Partitioning_ATPase"/>
</dbReference>
<evidence type="ECO:0000313" key="2">
    <source>
        <dbReference type="EMBL" id="TXG76905.1"/>
    </source>
</evidence>
<comment type="caution">
    <text evidence="2">The sequence shown here is derived from an EMBL/GenBank/DDBJ whole genome shotgun (WGS) entry which is preliminary data.</text>
</comment>
<protein>
    <recommendedName>
        <fullName evidence="1">AAA domain-containing protein</fullName>
    </recommendedName>
</protein>
<dbReference type="InterPro" id="IPR025669">
    <property type="entry name" value="AAA_dom"/>
</dbReference>
<dbReference type="PANTHER" id="PTHR13696">
    <property type="entry name" value="P-LOOP CONTAINING NUCLEOSIDE TRIPHOSPHATE HYDROLASE"/>
    <property type="match status" value="1"/>
</dbReference>
<reference evidence="2 3" key="1">
    <citation type="submission" date="2018-09" db="EMBL/GenBank/DDBJ databases">
        <title>Metagenome Assembled Genomes from an Advanced Water Purification Facility.</title>
        <authorList>
            <person name="Stamps B.W."/>
            <person name="Spear J.R."/>
        </authorList>
    </citation>
    <scope>NUCLEOTIDE SEQUENCE [LARGE SCALE GENOMIC DNA]</scope>
    <source>
        <strain evidence="2">Bin_63_2</strain>
    </source>
</reference>
<evidence type="ECO:0000313" key="3">
    <source>
        <dbReference type="Proteomes" id="UP000321026"/>
    </source>
</evidence>
<dbReference type="Proteomes" id="UP000321026">
    <property type="component" value="Unassembled WGS sequence"/>
</dbReference>
<proteinExistence type="predicted"/>
<dbReference type="Gene3D" id="3.40.50.300">
    <property type="entry name" value="P-loop containing nucleotide triphosphate hydrolases"/>
    <property type="match status" value="1"/>
</dbReference>
<dbReference type="InterPro" id="IPR027417">
    <property type="entry name" value="P-loop_NTPase"/>
</dbReference>
<name>A0A5C7J5R2_9BACT</name>
<dbReference type="CDD" id="cd02042">
    <property type="entry name" value="ParAB_family"/>
    <property type="match status" value="1"/>
</dbReference>
<dbReference type="Pfam" id="PF13614">
    <property type="entry name" value="AAA_31"/>
    <property type="match status" value="1"/>
</dbReference>
<dbReference type="EMBL" id="SSDS01000060">
    <property type="protein sequence ID" value="TXG76905.1"/>
    <property type="molecule type" value="Genomic_DNA"/>
</dbReference>
<evidence type="ECO:0000259" key="1">
    <source>
        <dbReference type="Pfam" id="PF13614"/>
    </source>
</evidence>
<accession>A0A5C7J5R2</accession>
<gene>
    <name evidence="2" type="ORF">E6Q11_03795</name>
</gene>
<organism evidence="2 3">
    <name type="scientific">Candidatus Dojkabacteria bacterium</name>
    <dbReference type="NCBI Taxonomy" id="2099670"/>
    <lineage>
        <taxon>Bacteria</taxon>
        <taxon>Candidatus Dojkabacteria</taxon>
    </lineage>
</organism>
<feature type="domain" description="AAA" evidence="1">
    <location>
        <begin position="4"/>
        <end position="180"/>
    </location>
</feature>
<dbReference type="SUPFAM" id="SSF52540">
    <property type="entry name" value="P-loop containing nucleoside triphosphate hydrolases"/>
    <property type="match status" value="1"/>
</dbReference>